<reference evidence="2" key="1">
    <citation type="journal article" date="2017" name="Genome Biol.">
        <title>Comparative genomics reveals high biological diversity and specific adaptations in the industrially and medically important fungal genus Aspergillus.</title>
        <authorList>
            <person name="de Vries R.P."/>
            <person name="Riley R."/>
            <person name="Wiebenga A."/>
            <person name="Aguilar-Osorio G."/>
            <person name="Amillis S."/>
            <person name="Uchima C.A."/>
            <person name="Anderluh G."/>
            <person name="Asadollahi M."/>
            <person name="Askin M."/>
            <person name="Barry K."/>
            <person name="Battaglia E."/>
            <person name="Bayram O."/>
            <person name="Benocci T."/>
            <person name="Braus-Stromeyer S.A."/>
            <person name="Caldana C."/>
            <person name="Canovas D."/>
            <person name="Cerqueira G.C."/>
            <person name="Chen F."/>
            <person name="Chen W."/>
            <person name="Choi C."/>
            <person name="Clum A."/>
            <person name="Dos Santos R.A."/>
            <person name="Damasio A.R."/>
            <person name="Diallinas G."/>
            <person name="Emri T."/>
            <person name="Fekete E."/>
            <person name="Flipphi M."/>
            <person name="Freyberg S."/>
            <person name="Gallo A."/>
            <person name="Gournas C."/>
            <person name="Habgood R."/>
            <person name="Hainaut M."/>
            <person name="Harispe M.L."/>
            <person name="Henrissat B."/>
            <person name="Hilden K.S."/>
            <person name="Hope R."/>
            <person name="Hossain A."/>
            <person name="Karabika E."/>
            <person name="Karaffa L."/>
            <person name="Karanyi Z."/>
            <person name="Krasevec N."/>
            <person name="Kuo A."/>
            <person name="Kusch H."/>
            <person name="LaButti K."/>
            <person name="Lagendijk E.L."/>
            <person name="Lapidus A."/>
            <person name="Levasseur A."/>
            <person name="Lindquist E."/>
            <person name="Lipzen A."/>
            <person name="Logrieco A.F."/>
            <person name="MacCabe A."/>
            <person name="Maekelae M.R."/>
            <person name="Malavazi I."/>
            <person name="Melin P."/>
            <person name="Meyer V."/>
            <person name="Mielnichuk N."/>
            <person name="Miskei M."/>
            <person name="Molnar A.P."/>
            <person name="Mule G."/>
            <person name="Ngan C.Y."/>
            <person name="Orejas M."/>
            <person name="Orosz E."/>
            <person name="Ouedraogo J.P."/>
            <person name="Overkamp K.M."/>
            <person name="Park H.-S."/>
            <person name="Perrone G."/>
            <person name="Piumi F."/>
            <person name="Punt P.J."/>
            <person name="Ram A.F."/>
            <person name="Ramon A."/>
            <person name="Rauscher S."/>
            <person name="Record E."/>
            <person name="Riano-Pachon D.M."/>
            <person name="Robert V."/>
            <person name="Roehrig J."/>
            <person name="Ruller R."/>
            <person name="Salamov A."/>
            <person name="Salih N.S."/>
            <person name="Samson R.A."/>
            <person name="Sandor E."/>
            <person name="Sanguinetti M."/>
            <person name="Schuetze T."/>
            <person name="Sepcic K."/>
            <person name="Shelest E."/>
            <person name="Sherlock G."/>
            <person name="Sophianopoulou V."/>
            <person name="Squina F.M."/>
            <person name="Sun H."/>
            <person name="Susca A."/>
            <person name="Todd R.B."/>
            <person name="Tsang A."/>
            <person name="Unkles S.E."/>
            <person name="van de Wiele N."/>
            <person name="van Rossen-Uffink D."/>
            <person name="Oliveira J.V."/>
            <person name="Vesth T.C."/>
            <person name="Visser J."/>
            <person name="Yu J.-H."/>
            <person name="Zhou M."/>
            <person name="Andersen M.R."/>
            <person name="Archer D.B."/>
            <person name="Baker S.E."/>
            <person name="Benoit I."/>
            <person name="Brakhage A.A."/>
            <person name="Braus G.H."/>
            <person name="Fischer R."/>
            <person name="Frisvad J.C."/>
            <person name="Goldman G.H."/>
            <person name="Houbraken J."/>
            <person name="Oakley B."/>
            <person name="Pocsi I."/>
            <person name="Scazzocchio C."/>
            <person name="Seiboth B."/>
            <person name="vanKuyk P.A."/>
            <person name="Wortman J."/>
            <person name="Dyer P.S."/>
            <person name="Grigoriev I.V."/>
        </authorList>
    </citation>
    <scope>NUCLEOTIDE SEQUENCE [LARGE SCALE GENOMIC DNA]</scope>
    <source>
        <strain evidence="2">DTO 134E9</strain>
    </source>
</reference>
<name>A0A1L9R8T0_ASPWE</name>
<keyword evidence="2" id="KW-1185">Reference proteome</keyword>
<protein>
    <recommendedName>
        <fullName evidence="3">Protein kinase domain-containing protein</fullName>
    </recommendedName>
</protein>
<evidence type="ECO:0000313" key="1">
    <source>
        <dbReference type="EMBL" id="OJJ31288.1"/>
    </source>
</evidence>
<dbReference type="Proteomes" id="UP000184383">
    <property type="component" value="Unassembled WGS sequence"/>
</dbReference>
<dbReference type="AlphaFoldDB" id="A0A1L9R8T0"/>
<dbReference type="GeneID" id="63747346"/>
<dbReference type="OrthoDB" id="4426603at2759"/>
<evidence type="ECO:0008006" key="3">
    <source>
        <dbReference type="Google" id="ProtNLM"/>
    </source>
</evidence>
<dbReference type="EMBL" id="KV878216">
    <property type="protein sequence ID" value="OJJ31288.1"/>
    <property type="molecule type" value="Genomic_DNA"/>
</dbReference>
<evidence type="ECO:0000313" key="2">
    <source>
        <dbReference type="Proteomes" id="UP000184383"/>
    </source>
</evidence>
<sequence>MERVDPFKFPAGSTLKKFENTIFEVGEHRFRPTRILSENWYNNQRKGEFEGENVGTGEAVIVKLRVETDPFLLSKEEQEQTVRRSLEVFRRECRVFEKASPSGYTPRYITHTELEQDDKFEFPSGYLGILVLAKYYTNKYPDIVTDATRKGNIVESEMPELIEQFEDMAVRRQGIKHGGGAPVDIEFDTQSRRLYMVDPFNMEEIEPHEADLADLGELRAVKRHLTKYGFK</sequence>
<proteinExistence type="predicted"/>
<accession>A0A1L9R8T0</accession>
<dbReference type="VEuPathDB" id="FungiDB:ASPWEDRAFT_176375"/>
<gene>
    <name evidence="1" type="ORF">ASPWEDRAFT_176375</name>
</gene>
<dbReference type="RefSeq" id="XP_040684965.1">
    <property type="nucleotide sequence ID" value="XM_040831498.1"/>
</dbReference>
<organism evidence="1 2">
    <name type="scientific">Aspergillus wentii DTO 134E9</name>
    <dbReference type="NCBI Taxonomy" id="1073089"/>
    <lineage>
        <taxon>Eukaryota</taxon>
        <taxon>Fungi</taxon>
        <taxon>Dikarya</taxon>
        <taxon>Ascomycota</taxon>
        <taxon>Pezizomycotina</taxon>
        <taxon>Eurotiomycetes</taxon>
        <taxon>Eurotiomycetidae</taxon>
        <taxon>Eurotiales</taxon>
        <taxon>Aspergillaceae</taxon>
        <taxon>Aspergillus</taxon>
        <taxon>Aspergillus subgen. Cremei</taxon>
    </lineage>
</organism>